<evidence type="ECO:0000313" key="4">
    <source>
        <dbReference type="Proteomes" id="UP000807769"/>
    </source>
</evidence>
<dbReference type="EMBL" id="JABBWG010000002">
    <property type="protein sequence ID" value="KAG1826284.1"/>
    <property type="molecule type" value="Genomic_DNA"/>
</dbReference>
<evidence type="ECO:0000313" key="3">
    <source>
        <dbReference type="EMBL" id="KAG1826284.1"/>
    </source>
</evidence>
<name>A0A9P7EP19_9AGAM</name>
<dbReference type="InterPro" id="IPR010357">
    <property type="entry name" value="TXNDC17_dom"/>
</dbReference>
<dbReference type="SUPFAM" id="SSF52833">
    <property type="entry name" value="Thioredoxin-like"/>
    <property type="match status" value="1"/>
</dbReference>
<dbReference type="GO" id="GO:0005829">
    <property type="term" value="C:cytosol"/>
    <property type="evidence" value="ECO:0007669"/>
    <property type="project" value="TreeGrafter"/>
</dbReference>
<dbReference type="PANTHER" id="PTHR12452:SF0">
    <property type="entry name" value="THIOREDOXIN DOMAIN-CONTAINING PROTEIN 17"/>
    <property type="match status" value="1"/>
</dbReference>
<dbReference type="InterPro" id="IPR036249">
    <property type="entry name" value="Thioredoxin-like_sf"/>
</dbReference>
<feature type="domain" description="Thioredoxin" evidence="2">
    <location>
        <begin position="13"/>
        <end position="94"/>
    </location>
</feature>
<evidence type="ECO:0000256" key="1">
    <source>
        <dbReference type="ARBA" id="ARBA00008987"/>
    </source>
</evidence>
<dbReference type="Gene3D" id="3.40.30.10">
    <property type="entry name" value="Glutaredoxin"/>
    <property type="match status" value="1"/>
</dbReference>
<dbReference type="PANTHER" id="PTHR12452">
    <property type="entry name" value="42-9-9 PROTEIN-RELATED"/>
    <property type="match status" value="1"/>
</dbReference>
<dbReference type="RefSeq" id="XP_041199537.1">
    <property type="nucleotide sequence ID" value="XM_041330003.1"/>
</dbReference>
<dbReference type="GO" id="GO:0047134">
    <property type="term" value="F:protein-disulfide reductase [NAD(P)H] activity"/>
    <property type="evidence" value="ECO:0007669"/>
    <property type="project" value="InterPro"/>
</dbReference>
<proteinExistence type="inferred from homology"/>
<dbReference type="Proteomes" id="UP000807769">
    <property type="component" value="Unassembled WGS sequence"/>
</dbReference>
<keyword evidence="4" id="KW-1185">Reference proteome</keyword>
<dbReference type="InterPro" id="IPR045108">
    <property type="entry name" value="TXNDC17-like"/>
</dbReference>
<dbReference type="OrthoDB" id="78947at2759"/>
<dbReference type="Pfam" id="PF06110">
    <property type="entry name" value="TXD17-like_Trx"/>
    <property type="match status" value="1"/>
</dbReference>
<comment type="similarity">
    <text evidence="1">Belongs to the thioredoxin family.</text>
</comment>
<comment type="caution">
    <text evidence="3">The sequence shown here is derived from an EMBL/GenBank/DDBJ whole genome shotgun (WGS) entry which is preliminary data.</text>
</comment>
<organism evidence="3 4">
    <name type="scientific">Suillus subaureus</name>
    <dbReference type="NCBI Taxonomy" id="48587"/>
    <lineage>
        <taxon>Eukaryota</taxon>
        <taxon>Fungi</taxon>
        <taxon>Dikarya</taxon>
        <taxon>Basidiomycota</taxon>
        <taxon>Agaricomycotina</taxon>
        <taxon>Agaricomycetes</taxon>
        <taxon>Agaricomycetidae</taxon>
        <taxon>Boletales</taxon>
        <taxon>Suillineae</taxon>
        <taxon>Suillaceae</taxon>
        <taxon>Suillus</taxon>
    </lineage>
</organism>
<reference evidence="3" key="1">
    <citation type="journal article" date="2020" name="New Phytol.">
        <title>Comparative genomics reveals dynamic genome evolution in host specialist ectomycorrhizal fungi.</title>
        <authorList>
            <person name="Lofgren L.A."/>
            <person name="Nguyen N.H."/>
            <person name="Vilgalys R."/>
            <person name="Ruytinx J."/>
            <person name="Liao H.L."/>
            <person name="Branco S."/>
            <person name="Kuo A."/>
            <person name="LaButti K."/>
            <person name="Lipzen A."/>
            <person name="Andreopoulos W."/>
            <person name="Pangilinan J."/>
            <person name="Riley R."/>
            <person name="Hundley H."/>
            <person name="Na H."/>
            <person name="Barry K."/>
            <person name="Grigoriev I.V."/>
            <person name="Stajich J.E."/>
            <person name="Kennedy P.G."/>
        </authorList>
    </citation>
    <scope>NUCLEOTIDE SEQUENCE</scope>
    <source>
        <strain evidence="3">MN1</strain>
    </source>
</reference>
<sequence length="117" mass="13244">MPLREIEFPSDPKDLEHAQERFLIFYSSRVNGQLWCPDCVAVDRIIQDTFGPEDGLSAVIVYVGQKPEWKTPSNIFRGEPWHITSIPTIIKVEDVSIGPIESCYSIPISDNLIDSPK</sequence>
<dbReference type="GeneID" id="64624020"/>
<protein>
    <recommendedName>
        <fullName evidence="2">Thioredoxin domain-containing protein</fullName>
    </recommendedName>
</protein>
<evidence type="ECO:0000259" key="2">
    <source>
        <dbReference type="Pfam" id="PF06110"/>
    </source>
</evidence>
<dbReference type="AlphaFoldDB" id="A0A9P7EP19"/>
<gene>
    <name evidence="3" type="ORF">BJ212DRAFT_1259236</name>
</gene>
<accession>A0A9P7EP19</accession>